<protein>
    <submittedName>
        <fullName evidence="2">Uncharacterized protein</fullName>
    </submittedName>
</protein>
<dbReference type="InterPro" id="IPR014056">
    <property type="entry name" value="TypeIITA-like_toxin_pred"/>
</dbReference>
<reference evidence="2" key="1">
    <citation type="submission" date="2020-11" db="EMBL/GenBank/DDBJ databases">
        <authorList>
            <person name="Tran Van P."/>
        </authorList>
    </citation>
    <scope>NUCLEOTIDE SEQUENCE</scope>
</reference>
<dbReference type="EMBL" id="OB670931">
    <property type="protein sequence ID" value="CAD7235043.1"/>
    <property type="molecule type" value="Genomic_DNA"/>
</dbReference>
<dbReference type="NCBIfam" id="TIGR02683">
    <property type="entry name" value="upstrm_HI1419"/>
    <property type="match status" value="1"/>
</dbReference>
<dbReference type="PANTHER" id="PTHR41791:SF1">
    <property type="entry name" value="SSL7039 PROTEIN"/>
    <property type="match status" value="1"/>
</dbReference>
<evidence type="ECO:0000256" key="1">
    <source>
        <dbReference type="SAM" id="MobiDB-lite"/>
    </source>
</evidence>
<proteinExistence type="predicted"/>
<dbReference type="PANTHER" id="PTHR41791">
    <property type="entry name" value="SSL7039 PROTEIN"/>
    <property type="match status" value="1"/>
</dbReference>
<organism evidence="2">
    <name type="scientific">Cyprideis torosa</name>
    <dbReference type="NCBI Taxonomy" id="163714"/>
    <lineage>
        <taxon>Eukaryota</taxon>
        <taxon>Metazoa</taxon>
        <taxon>Ecdysozoa</taxon>
        <taxon>Arthropoda</taxon>
        <taxon>Crustacea</taxon>
        <taxon>Oligostraca</taxon>
        <taxon>Ostracoda</taxon>
        <taxon>Podocopa</taxon>
        <taxon>Podocopida</taxon>
        <taxon>Cytherocopina</taxon>
        <taxon>Cytheroidea</taxon>
        <taxon>Cytherideidae</taxon>
        <taxon>Cyprideis</taxon>
    </lineage>
</organism>
<name>A0A7R8WNH9_9CRUS</name>
<dbReference type="AlphaFoldDB" id="A0A7R8WNH9"/>
<dbReference type="OrthoDB" id="10063142at2759"/>
<accession>A0A7R8WNH9</accession>
<gene>
    <name evidence="2" type="ORF">CTOB1V02_LOCUS12859</name>
</gene>
<evidence type="ECO:0000313" key="2">
    <source>
        <dbReference type="EMBL" id="CAD7235043.1"/>
    </source>
</evidence>
<feature type="region of interest" description="Disordered" evidence="1">
    <location>
        <begin position="1"/>
        <end position="69"/>
    </location>
</feature>
<dbReference type="InterPro" id="IPR009241">
    <property type="entry name" value="HigB-like"/>
</dbReference>
<feature type="compositionally biased region" description="Basic residues" evidence="1">
    <location>
        <begin position="55"/>
        <end position="66"/>
    </location>
</feature>
<dbReference type="Pfam" id="PF05973">
    <property type="entry name" value="Gp49"/>
    <property type="match status" value="1"/>
</dbReference>
<sequence length="189" mass="21244">MDKKRADLGFGSALDDLGTFTPKEKPKPKPQLTPDAQKTIAEAAGFKSRESSKMPPRKQLRRRRTGRNAQINIKTTPEAIKLFNSIADENGYIMIKIKQTSTFSTWFSGLKDARAKQKIATRIQRMKFGNPGDIKPVGEGVSEMRIPEGKGYRVYFIMRGEEIVILLCGGTKARQSRDIEDAKRLAKEL</sequence>